<protein>
    <submittedName>
        <fullName evidence="1">Uncharacterized protein</fullName>
    </submittedName>
</protein>
<reference evidence="1 2" key="1">
    <citation type="submission" date="2020-06" db="EMBL/GenBank/DDBJ databases">
        <title>Transcriptomic and genomic resources for Thalictrum thalictroides and T. hernandezii: Facilitating candidate gene discovery in an emerging model plant lineage.</title>
        <authorList>
            <person name="Arias T."/>
            <person name="Riano-Pachon D.M."/>
            <person name="Di Stilio V.S."/>
        </authorList>
    </citation>
    <scope>NUCLEOTIDE SEQUENCE [LARGE SCALE GENOMIC DNA]</scope>
    <source>
        <strain evidence="2">cv. WT478/WT964</strain>
        <tissue evidence="1">Leaves</tissue>
    </source>
</reference>
<name>A0A7J6VBJ6_THATH</name>
<dbReference type="Proteomes" id="UP000554482">
    <property type="component" value="Unassembled WGS sequence"/>
</dbReference>
<dbReference type="AlphaFoldDB" id="A0A7J6VBJ6"/>
<organism evidence="1 2">
    <name type="scientific">Thalictrum thalictroides</name>
    <name type="common">Rue-anemone</name>
    <name type="synonym">Anemone thalictroides</name>
    <dbReference type="NCBI Taxonomy" id="46969"/>
    <lineage>
        <taxon>Eukaryota</taxon>
        <taxon>Viridiplantae</taxon>
        <taxon>Streptophyta</taxon>
        <taxon>Embryophyta</taxon>
        <taxon>Tracheophyta</taxon>
        <taxon>Spermatophyta</taxon>
        <taxon>Magnoliopsida</taxon>
        <taxon>Ranunculales</taxon>
        <taxon>Ranunculaceae</taxon>
        <taxon>Thalictroideae</taxon>
        <taxon>Thalictrum</taxon>
    </lineage>
</organism>
<keyword evidence="2" id="KW-1185">Reference proteome</keyword>
<proteinExistence type="predicted"/>
<accession>A0A7J6VBJ6</accession>
<sequence length="110" mass="12265">MCKRKEKTKVPKVSRHRPCVSCCKGVMNVQNGKFCKRKDDFEPKRVSRDSGCCCTKTTGLAPHDLVVGYLSKTTESHTPSPRNSKVLKSCVLLVVLPSIIPGLKWTFINT</sequence>
<evidence type="ECO:0000313" key="2">
    <source>
        <dbReference type="Proteomes" id="UP000554482"/>
    </source>
</evidence>
<gene>
    <name evidence="1" type="ORF">FRX31_027953</name>
</gene>
<dbReference type="EMBL" id="JABWDY010034708">
    <property type="protein sequence ID" value="KAF5182454.1"/>
    <property type="molecule type" value="Genomic_DNA"/>
</dbReference>
<comment type="caution">
    <text evidence="1">The sequence shown here is derived from an EMBL/GenBank/DDBJ whole genome shotgun (WGS) entry which is preliminary data.</text>
</comment>
<evidence type="ECO:0000313" key="1">
    <source>
        <dbReference type="EMBL" id="KAF5182454.1"/>
    </source>
</evidence>